<feature type="disulfide bond" evidence="4">
    <location>
        <begin position="54"/>
        <end position="81"/>
    </location>
</feature>
<feature type="chain" id="PRO_5040920075" evidence="6">
    <location>
        <begin position="22"/>
        <end position="367"/>
    </location>
</feature>
<keyword evidence="4" id="KW-0768">Sushi</keyword>
<evidence type="ECO:0000256" key="2">
    <source>
        <dbReference type="ARBA" id="ARBA00022737"/>
    </source>
</evidence>
<keyword evidence="5" id="KW-0472">Membrane</keyword>
<keyword evidence="5" id="KW-0812">Transmembrane</keyword>
<evidence type="ECO:0000256" key="6">
    <source>
        <dbReference type="SAM" id="SignalP"/>
    </source>
</evidence>
<organism evidence="8 9">
    <name type="scientific">Triplophysa rosa</name>
    <name type="common">Cave loach</name>
    <dbReference type="NCBI Taxonomy" id="992332"/>
    <lineage>
        <taxon>Eukaryota</taxon>
        <taxon>Metazoa</taxon>
        <taxon>Chordata</taxon>
        <taxon>Craniata</taxon>
        <taxon>Vertebrata</taxon>
        <taxon>Euteleostomi</taxon>
        <taxon>Actinopterygii</taxon>
        <taxon>Neopterygii</taxon>
        <taxon>Teleostei</taxon>
        <taxon>Ostariophysi</taxon>
        <taxon>Cypriniformes</taxon>
        <taxon>Nemacheilidae</taxon>
        <taxon>Triplophysa</taxon>
    </lineage>
</organism>
<feature type="domain" description="Sushi" evidence="7">
    <location>
        <begin position="21"/>
        <end position="83"/>
    </location>
</feature>
<feature type="transmembrane region" description="Helical" evidence="5">
    <location>
        <begin position="306"/>
        <end position="324"/>
    </location>
</feature>
<evidence type="ECO:0000313" key="8">
    <source>
        <dbReference type="EMBL" id="KAI7808160.1"/>
    </source>
</evidence>
<dbReference type="InterPro" id="IPR035976">
    <property type="entry name" value="Sushi/SCR/CCP_sf"/>
</dbReference>
<keyword evidence="1 6" id="KW-0732">Signal</keyword>
<feature type="disulfide bond" evidence="4">
    <location>
        <begin position="173"/>
        <end position="200"/>
    </location>
</feature>
<evidence type="ECO:0000313" key="9">
    <source>
        <dbReference type="Proteomes" id="UP001059041"/>
    </source>
</evidence>
<comment type="caution">
    <text evidence="4">Lacks conserved residue(s) required for the propagation of feature annotation.</text>
</comment>
<evidence type="ECO:0000256" key="4">
    <source>
        <dbReference type="PROSITE-ProRule" id="PRU00302"/>
    </source>
</evidence>
<feature type="domain" description="Sushi" evidence="7">
    <location>
        <begin position="84"/>
        <end position="140"/>
    </location>
</feature>
<accession>A0A9W7WTW0</accession>
<sequence>ANAKVWLLLLLHFALVSMGRADCPLPQLNGSVLLSERSILQNNFPDTSEAFLECLNGFQRESGSTSISCFNGEWSAVELKCKKVDCGQPKPSPHMTYIISEGTLFGSYTRPICQRGYYLEGSSYRQCLVTGWSGKSMCSLIICEKPAEIAHGKIVTQLHKEDVVMDDVIEYSCDASYVLDGNRFMRCNDDGEYDSPPPTCKAIECQVPEVKFGIQIEGNPPYSYKSEARFKCEPGHTMKGSDTAVCEENDWSAIPECVQEKSNAADTTAKQTTAGVTINTPTTNTILNKIKEEQLTVYSLNGVKTAVILISVFAIMIGGVLWLVHHRHKQRGSYNTGEGQWTKEEELLPFQKPRYISSKSSNDFISD</sequence>
<dbReference type="Gene3D" id="2.10.70.10">
    <property type="entry name" value="Complement Module, domain 1"/>
    <property type="match status" value="4"/>
</dbReference>
<dbReference type="PANTHER" id="PTHR45656:SF4">
    <property type="entry name" value="PROTEIN CBR-CLEC-78"/>
    <property type="match status" value="1"/>
</dbReference>
<dbReference type="PANTHER" id="PTHR45656">
    <property type="entry name" value="PROTEIN CBR-CLEC-78"/>
    <property type="match status" value="1"/>
</dbReference>
<keyword evidence="3 4" id="KW-1015">Disulfide bond</keyword>
<dbReference type="AlphaFoldDB" id="A0A9W7WTW0"/>
<keyword evidence="9" id="KW-1185">Reference proteome</keyword>
<dbReference type="PROSITE" id="PS50923">
    <property type="entry name" value="SUSHI"/>
    <property type="match status" value="4"/>
</dbReference>
<evidence type="ECO:0000256" key="5">
    <source>
        <dbReference type="SAM" id="Phobius"/>
    </source>
</evidence>
<evidence type="ECO:0000256" key="1">
    <source>
        <dbReference type="ARBA" id="ARBA00022729"/>
    </source>
</evidence>
<proteinExistence type="predicted"/>
<feature type="non-terminal residue" evidence="8">
    <location>
        <position position="367"/>
    </location>
</feature>
<dbReference type="EMBL" id="JAFHDT010000007">
    <property type="protein sequence ID" value="KAI7808160.1"/>
    <property type="molecule type" value="Genomic_DNA"/>
</dbReference>
<protein>
    <submittedName>
        <fullName evidence="8">Membrane cofactor protein</fullName>
    </submittedName>
</protein>
<dbReference type="SMART" id="SM00032">
    <property type="entry name" value="CCP"/>
    <property type="match status" value="4"/>
</dbReference>
<dbReference type="InterPro" id="IPR051277">
    <property type="entry name" value="SEZ6_CSMD_C4BPB_Regulators"/>
</dbReference>
<feature type="signal peptide" evidence="6">
    <location>
        <begin position="1"/>
        <end position="21"/>
    </location>
</feature>
<feature type="domain" description="Sushi" evidence="7">
    <location>
        <begin position="141"/>
        <end position="202"/>
    </location>
</feature>
<keyword evidence="5" id="KW-1133">Transmembrane helix</keyword>
<dbReference type="CDD" id="cd00033">
    <property type="entry name" value="CCP"/>
    <property type="match status" value="4"/>
</dbReference>
<feature type="domain" description="Sushi" evidence="7">
    <location>
        <begin position="203"/>
        <end position="259"/>
    </location>
</feature>
<dbReference type="Proteomes" id="UP001059041">
    <property type="component" value="Linkage Group LG7"/>
</dbReference>
<name>A0A9W7WTW0_TRIRA</name>
<dbReference type="Pfam" id="PF00084">
    <property type="entry name" value="Sushi"/>
    <property type="match status" value="4"/>
</dbReference>
<reference evidence="8" key="1">
    <citation type="submission" date="2021-02" db="EMBL/GenBank/DDBJ databases">
        <title>Comparative genomics reveals that relaxation of natural selection precedes convergent phenotypic evolution of cavefish.</title>
        <authorList>
            <person name="Peng Z."/>
        </authorList>
    </citation>
    <scope>NUCLEOTIDE SEQUENCE</scope>
    <source>
        <tissue evidence="8">Muscle</tissue>
    </source>
</reference>
<gene>
    <name evidence="8" type="ORF">IRJ41_019909</name>
</gene>
<dbReference type="InterPro" id="IPR000436">
    <property type="entry name" value="Sushi_SCR_CCP_dom"/>
</dbReference>
<comment type="caution">
    <text evidence="8">The sequence shown here is derived from an EMBL/GenBank/DDBJ whole genome shotgun (WGS) entry which is preliminary data.</text>
</comment>
<keyword evidence="2" id="KW-0677">Repeat</keyword>
<dbReference type="SUPFAM" id="SSF57535">
    <property type="entry name" value="Complement control module/SCR domain"/>
    <property type="match status" value="4"/>
</dbReference>
<evidence type="ECO:0000256" key="3">
    <source>
        <dbReference type="ARBA" id="ARBA00023157"/>
    </source>
</evidence>
<evidence type="ECO:0000259" key="7">
    <source>
        <dbReference type="PROSITE" id="PS50923"/>
    </source>
</evidence>